<dbReference type="PANTHER" id="PTHR31972">
    <property type="entry name" value="EXPRESSED PROTEIN"/>
    <property type="match status" value="1"/>
</dbReference>
<gene>
    <name evidence="2" type="primary">LOC111480782</name>
</gene>
<accession>A0A6J1IUS3</accession>
<evidence type="ECO:0000313" key="1">
    <source>
        <dbReference type="Proteomes" id="UP000504608"/>
    </source>
</evidence>
<dbReference type="OrthoDB" id="1894291at2759"/>
<organism evidence="1 2">
    <name type="scientific">Cucurbita maxima</name>
    <name type="common">Pumpkin</name>
    <name type="synonym">Winter squash</name>
    <dbReference type="NCBI Taxonomy" id="3661"/>
    <lineage>
        <taxon>Eukaryota</taxon>
        <taxon>Viridiplantae</taxon>
        <taxon>Streptophyta</taxon>
        <taxon>Embryophyta</taxon>
        <taxon>Tracheophyta</taxon>
        <taxon>Spermatophyta</taxon>
        <taxon>Magnoliopsida</taxon>
        <taxon>eudicotyledons</taxon>
        <taxon>Gunneridae</taxon>
        <taxon>Pentapetalae</taxon>
        <taxon>rosids</taxon>
        <taxon>fabids</taxon>
        <taxon>Cucurbitales</taxon>
        <taxon>Cucurbitaceae</taxon>
        <taxon>Cucurbiteae</taxon>
        <taxon>Cucurbita</taxon>
    </lineage>
</organism>
<name>A0A6J1IUS3_CUCMA</name>
<evidence type="ECO:0000313" key="2">
    <source>
        <dbReference type="RefSeq" id="XP_022981717.1"/>
    </source>
</evidence>
<proteinExistence type="predicted"/>
<dbReference type="RefSeq" id="XP_022981717.1">
    <property type="nucleotide sequence ID" value="XM_023125949.1"/>
</dbReference>
<dbReference type="GeneID" id="111480782"/>
<protein>
    <submittedName>
        <fullName evidence="2">Uncharacterized protein LOC111480782</fullName>
    </submittedName>
</protein>
<dbReference type="KEGG" id="cmax:111480782"/>
<dbReference type="Proteomes" id="UP000504608">
    <property type="component" value="Unplaced"/>
</dbReference>
<dbReference type="AlphaFoldDB" id="A0A6J1IUS3"/>
<dbReference type="Pfam" id="PF05910">
    <property type="entry name" value="DUF868"/>
    <property type="match status" value="1"/>
</dbReference>
<sequence>MVVCHVVKDSFPNLCNFHFFTAPPMSAVFSSCFRPSDDRRRRSPPPIPSSPNLTTCIYRTNSGLFSLSWSQSLFSHSLLLHFHQNPNAFDSSISFHLLIKPLIPWKKHGSEKLSDGIHVQWDLRRARFSASPEPHSGFFIAVVVDGETILLVGDMIKEAYAKTRTAKLQNPQALILKREHVIAHNIYTTQAKFGGQIREIEIDGGFYDGESGLSFSVDGKCVLQIKRLNWKFRGNERIEVAGVPVEVYWDVYNWVSDMGKKNRGNAVFMFRFEEEDEQMNRQQNWNLGLNQLVGSISVSMSSVGSSTGASSSVMEWATGEDSDQIGAPMRKNVMDLCRVPVLMGTRKMGTETERKWPTPLMFRWEQ</sequence>
<keyword evidence="1" id="KW-1185">Reference proteome</keyword>
<reference evidence="2" key="1">
    <citation type="submission" date="2025-08" db="UniProtKB">
        <authorList>
            <consortium name="RefSeq"/>
        </authorList>
    </citation>
    <scope>IDENTIFICATION</scope>
    <source>
        <tissue evidence="2">Young leaves</tissue>
    </source>
</reference>
<dbReference type="InterPro" id="IPR008586">
    <property type="entry name" value="DUF868_pln"/>
</dbReference>
<dbReference type="PANTHER" id="PTHR31972:SF3">
    <property type="entry name" value="OS09G0416600 PROTEIN"/>
    <property type="match status" value="1"/>
</dbReference>